<dbReference type="GO" id="GO:0008137">
    <property type="term" value="F:NADH dehydrogenase (ubiquinone) activity"/>
    <property type="evidence" value="ECO:0007669"/>
    <property type="project" value="UniProtKB-EC"/>
</dbReference>
<evidence type="ECO:0000313" key="11">
    <source>
        <dbReference type="EMBL" id="AFB82478.1"/>
    </source>
</evidence>
<dbReference type="Pfam" id="PF00146">
    <property type="entry name" value="NADHdh"/>
    <property type="match status" value="1"/>
</dbReference>
<dbReference type="PANTHER" id="PTHR11432">
    <property type="entry name" value="NADH DEHYDROGENASE SUBUNIT 1"/>
    <property type="match status" value="1"/>
</dbReference>
<keyword evidence="9" id="KW-0830">Ubiquinone</keyword>
<dbReference type="PANTHER" id="PTHR11432:SF3">
    <property type="entry name" value="NADH-UBIQUINONE OXIDOREDUCTASE CHAIN 1"/>
    <property type="match status" value="1"/>
</dbReference>
<dbReference type="EC" id="7.1.1.2" evidence="9"/>
<evidence type="ECO:0000256" key="8">
    <source>
        <dbReference type="RuleBase" id="RU000471"/>
    </source>
</evidence>
<keyword evidence="5 8" id="KW-0812">Transmembrane</keyword>
<geneLocation type="mitochondrion" evidence="11"/>
<keyword evidence="7 10" id="KW-0472">Membrane</keyword>
<evidence type="ECO:0000256" key="3">
    <source>
        <dbReference type="ARBA" id="ARBA00021009"/>
    </source>
</evidence>
<reference evidence="11" key="1">
    <citation type="submission" date="2011-10" db="EMBL/GenBank/DDBJ databases">
        <authorList>
            <person name="Croucher P.J.P."/>
            <person name="Oxford G.S."/>
            <person name="Lam A."/>
            <person name="Mody N."/>
            <person name="Gillespie R.G."/>
        </authorList>
    </citation>
    <scope>NUCLEOTIDE SEQUENCE</scope>
</reference>
<evidence type="ECO:0000256" key="6">
    <source>
        <dbReference type="ARBA" id="ARBA00022989"/>
    </source>
</evidence>
<evidence type="ECO:0000256" key="1">
    <source>
        <dbReference type="ARBA" id="ARBA00004141"/>
    </source>
</evidence>
<reference evidence="11" key="2">
    <citation type="journal article" date="2012" name="Evolution">
        <title>Colonization history and population genetics of the color-polymorphic hawaiian happy-face spider theridion grallator (araneae, theridiidae).</title>
        <authorList>
            <person name="Croucher P.J."/>
            <person name="Oxford G.S."/>
            <person name="Lam A."/>
            <person name="Mody N."/>
            <person name="Gillespie R.G."/>
        </authorList>
    </citation>
    <scope>NUCLEOTIDE SEQUENCE</scope>
</reference>
<name>H6VQX6_9ARAC</name>
<dbReference type="AlphaFoldDB" id="H6VQX6"/>
<comment type="similarity">
    <text evidence="2 8">Belongs to the complex I subunit 1 family.</text>
</comment>
<proteinExistence type="inferred from homology"/>
<dbReference type="EMBL" id="JN863342">
    <property type="protein sequence ID" value="AFB82478.1"/>
    <property type="molecule type" value="Genomic_DNA"/>
</dbReference>
<organism evidence="11">
    <name type="scientific">Theridion grallator</name>
    <name type="common">Hawaiian happy face spider</name>
    <dbReference type="NCBI Taxonomy" id="233488"/>
    <lineage>
        <taxon>Eukaryota</taxon>
        <taxon>Metazoa</taxon>
        <taxon>Ecdysozoa</taxon>
        <taxon>Arthropoda</taxon>
        <taxon>Chelicerata</taxon>
        <taxon>Arachnida</taxon>
        <taxon>Araneae</taxon>
        <taxon>Araneomorphae</taxon>
        <taxon>Entelegynae</taxon>
        <taxon>Araneoidea</taxon>
        <taxon>Theridiidae</taxon>
        <taxon>Theridion</taxon>
    </lineage>
</organism>
<sequence length="148" mass="16837">MNALELESKFTLIIINSIIPMISILISVAFFTILERKILSYIQIRKGPNKVGFMGILQPFSDAIKLFNKNLLSSEYMNFSLSYFTPALSLLLALMIISFIPMYLHLPFDNKHNILLFFIISSLSVYSIMSIGWSSNSKYSHMGAIRSI</sequence>
<keyword evidence="8" id="KW-0520">NAD</keyword>
<evidence type="ECO:0000256" key="10">
    <source>
        <dbReference type="SAM" id="Phobius"/>
    </source>
</evidence>
<keyword evidence="4" id="KW-0813">Transport</keyword>
<keyword evidence="6 10" id="KW-1133">Transmembrane helix</keyword>
<feature type="non-terminal residue" evidence="11">
    <location>
        <position position="148"/>
    </location>
</feature>
<evidence type="ECO:0000256" key="7">
    <source>
        <dbReference type="ARBA" id="ARBA00023136"/>
    </source>
</evidence>
<dbReference type="GO" id="GO:0003954">
    <property type="term" value="F:NADH dehydrogenase activity"/>
    <property type="evidence" value="ECO:0007669"/>
    <property type="project" value="TreeGrafter"/>
</dbReference>
<keyword evidence="9 11" id="KW-0496">Mitochondrion</keyword>
<feature type="transmembrane region" description="Helical" evidence="10">
    <location>
        <begin position="114"/>
        <end position="133"/>
    </location>
</feature>
<feature type="transmembrane region" description="Helical" evidence="10">
    <location>
        <begin position="81"/>
        <end position="102"/>
    </location>
</feature>
<protein>
    <recommendedName>
        <fullName evidence="3 9">NADH-ubiquinone oxidoreductase chain 1</fullName>
        <ecNumber evidence="9">7.1.1.2</ecNumber>
    </recommendedName>
</protein>
<dbReference type="InterPro" id="IPR001694">
    <property type="entry name" value="NADH_UbQ_OxRdtase_su1/FPO"/>
</dbReference>
<evidence type="ECO:0000256" key="5">
    <source>
        <dbReference type="ARBA" id="ARBA00022692"/>
    </source>
</evidence>
<evidence type="ECO:0000256" key="9">
    <source>
        <dbReference type="RuleBase" id="RU000473"/>
    </source>
</evidence>
<accession>H6VQX6</accession>
<feature type="transmembrane region" description="Helical" evidence="10">
    <location>
        <begin position="12"/>
        <end position="34"/>
    </location>
</feature>
<dbReference type="GO" id="GO:0009060">
    <property type="term" value="P:aerobic respiration"/>
    <property type="evidence" value="ECO:0007669"/>
    <property type="project" value="TreeGrafter"/>
</dbReference>
<comment type="subcellular location">
    <subcellularLocation>
        <location evidence="1">Membrane</location>
        <topology evidence="1">Multi-pass membrane protein</topology>
    </subcellularLocation>
    <subcellularLocation>
        <location evidence="8">Mitochondrion inner membrane</location>
        <topology evidence="8">Multi-pass membrane protein</topology>
    </subcellularLocation>
</comment>
<evidence type="ECO:0000256" key="4">
    <source>
        <dbReference type="ARBA" id="ARBA00022448"/>
    </source>
</evidence>
<evidence type="ECO:0000256" key="2">
    <source>
        <dbReference type="ARBA" id="ARBA00010535"/>
    </source>
</evidence>
<comment type="catalytic activity">
    <reaction evidence="9">
        <text>a ubiquinone + NADH + 5 H(+)(in) = a ubiquinol + NAD(+) + 4 H(+)(out)</text>
        <dbReference type="Rhea" id="RHEA:29091"/>
        <dbReference type="Rhea" id="RHEA-COMP:9565"/>
        <dbReference type="Rhea" id="RHEA-COMP:9566"/>
        <dbReference type="ChEBI" id="CHEBI:15378"/>
        <dbReference type="ChEBI" id="CHEBI:16389"/>
        <dbReference type="ChEBI" id="CHEBI:17976"/>
        <dbReference type="ChEBI" id="CHEBI:57540"/>
        <dbReference type="ChEBI" id="CHEBI:57945"/>
        <dbReference type="EC" id="7.1.1.2"/>
    </reaction>
</comment>
<dbReference type="GO" id="GO:0005743">
    <property type="term" value="C:mitochondrial inner membrane"/>
    <property type="evidence" value="ECO:0007669"/>
    <property type="project" value="UniProtKB-SubCell"/>
</dbReference>
<gene>
    <name evidence="11" type="primary">ND1</name>
</gene>